<dbReference type="Pfam" id="PF00005">
    <property type="entry name" value="ABC_tran"/>
    <property type="match status" value="1"/>
</dbReference>
<dbReference type="PANTHER" id="PTHR43158">
    <property type="entry name" value="SKFA PEPTIDE EXPORT ATP-BINDING PROTEIN SKFE"/>
    <property type="match status" value="1"/>
</dbReference>
<dbReference type="EMBL" id="UXAV01000017">
    <property type="protein sequence ID" value="VDC19327.1"/>
    <property type="molecule type" value="Genomic_DNA"/>
</dbReference>
<dbReference type="InterPro" id="IPR003439">
    <property type="entry name" value="ABC_transporter-like_ATP-bd"/>
</dbReference>
<feature type="domain" description="ABC transporter" evidence="3">
    <location>
        <begin position="4"/>
        <end position="231"/>
    </location>
</feature>
<dbReference type="SUPFAM" id="SSF52540">
    <property type="entry name" value="P-loop containing nucleoside triphosphate hydrolases"/>
    <property type="match status" value="1"/>
</dbReference>
<dbReference type="GO" id="GO:0016887">
    <property type="term" value="F:ATP hydrolysis activity"/>
    <property type="evidence" value="ECO:0007669"/>
    <property type="project" value="InterPro"/>
</dbReference>
<evidence type="ECO:0000256" key="1">
    <source>
        <dbReference type="ARBA" id="ARBA00022741"/>
    </source>
</evidence>
<evidence type="ECO:0000313" key="4">
    <source>
        <dbReference type="EMBL" id="VDC19327.1"/>
    </source>
</evidence>
<protein>
    <submittedName>
        <fullName evidence="4">ABC transporter ATP-binding protein YtrB</fullName>
    </submittedName>
</protein>
<keyword evidence="5" id="KW-1185">Reference proteome</keyword>
<accession>A0A3P5WCC3</accession>
<organism evidence="4 5">
    <name type="scientific">Filibacter tadaridae</name>
    <dbReference type="NCBI Taxonomy" id="2483811"/>
    <lineage>
        <taxon>Bacteria</taxon>
        <taxon>Bacillati</taxon>
        <taxon>Bacillota</taxon>
        <taxon>Bacilli</taxon>
        <taxon>Bacillales</taxon>
        <taxon>Caryophanaceae</taxon>
        <taxon>Filibacter</taxon>
    </lineage>
</organism>
<dbReference type="OrthoDB" id="9804819at2"/>
<dbReference type="Gene3D" id="3.40.50.300">
    <property type="entry name" value="P-loop containing nucleotide triphosphate hydrolases"/>
    <property type="match status" value="1"/>
</dbReference>
<dbReference type="GO" id="GO:0005524">
    <property type="term" value="F:ATP binding"/>
    <property type="evidence" value="ECO:0007669"/>
    <property type="project" value="UniProtKB-KW"/>
</dbReference>
<evidence type="ECO:0000256" key="2">
    <source>
        <dbReference type="ARBA" id="ARBA00022840"/>
    </source>
</evidence>
<dbReference type="AlphaFoldDB" id="A0A3P5WCC3"/>
<dbReference type="InterPro" id="IPR003593">
    <property type="entry name" value="AAA+_ATPase"/>
</dbReference>
<gene>
    <name evidence="4" type="primary">ytrB_1</name>
    <name evidence="4" type="ORF">FILTAD_00263</name>
</gene>
<dbReference type="CDD" id="cd03230">
    <property type="entry name" value="ABC_DR_subfamily_A"/>
    <property type="match status" value="1"/>
</dbReference>
<dbReference type="InterPro" id="IPR027417">
    <property type="entry name" value="P-loop_NTPase"/>
</dbReference>
<dbReference type="PANTHER" id="PTHR43158:SF5">
    <property type="entry name" value="ABC TRANSPORTER, ATP-BINDING PROTEIN"/>
    <property type="match status" value="1"/>
</dbReference>
<evidence type="ECO:0000313" key="5">
    <source>
        <dbReference type="Proteomes" id="UP000270468"/>
    </source>
</evidence>
<proteinExistence type="predicted"/>
<reference evidence="4 5" key="1">
    <citation type="submission" date="2018-11" db="EMBL/GenBank/DDBJ databases">
        <authorList>
            <person name="Criscuolo A."/>
        </authorList>
    </citation>
    <scope>NUCLEOTIDE SEQUENCE [LARGE SCALE GENOMIC DNA]</scope>
    <source>
        <strain evidence="4">ATB-66</strain>
    </source>
</reference>
<dbReference type="Proteomes" id="UP000270468">
    <property type="component" value="Unassembled WGS sequence"/>
</dbReference>
<keyword evidence="1" id="KW-0547">Nucleotide-binding</keyword>
<dbReference type="PROSITE" id="PS50893">
    <property type="entry name" value="ABC_TRANSPORTER_2"/>
    <property type="match status" value="1"/>
</dbReference>
<sequence length="304" mass="33842">MTAIEFNNVTKSYQSGAHSVLNHMNFSIQENVLTGVIGRNGVGKSTLMKLIAGHIKVSSGEVRVFSENPFNSLKVSANTILVDDTMSFSDKLTLQQILKEADRFYANWDARLAKRLFDFFSFHPFAHHQHLSKGKKNTFNAIIGLAAHCPLTIFDEPTTGMDTVVRKDFYRALLKDYIAHPRTILLSSHHLEEIEDLLEDILLVRDGTIPFHGPITDLQDMYVKLVGKEEKVRAHVVERSSFGSQVNGSFIEVLVKNTFTMDEQARLNEEGITIVPVPANDAYVALTSGSKGGIDDVFNSATTD</sequence>
<keyword evidence="2 4" id="KW-0067">ATP-binding</keyword>
<dbReference type="RefSeq" id="WP_124068715.1">
    <property type="nucleotide sequence ID" value="NZ_CBCRXF010000003.1"/>
</dbReference>
<name>A0A3P5WCC3_9BACL</name>
<evidence type="ECO:0000259" key="3">
    <source>
        <dbReference type="PROSITE" id="PS50893"/>
    </source>
</evidence>
<dbReference type="SMART" id="SM00382">
    <property type="entry name" value="AAA"/>
    <property type="match status" value="1"/>
</dbReference>